<evidence type="ECO:0000256" key="1">
    <source>
        <dbReference type="SAM" id="MobiDB-lite"/>
    </source>
</evidence>
<dbReference type="AlphaFoldDB" id="A0A9P6HF05"/>
<dbReference type="Proteomes" id="UP000736335">
    <property type="component" value="Unassembled WGS sequence"/>
</dbReference>
<feature type="region of interest" description="Disordered" evidence="1">
    <location>
        <begin position="138"/>
        <end position="187"/>
    </location>
</feature>
<protein>
    <submittedName>
        <fullName evidence="2">Uncharacterized protein</fullName>
    </submittedName>
</protein>
<name>A0A9P6HF05_9AGAM</name>
<dbReference type="EMBL" id="WIUZ02000006">
    <property type="protein sequence ID" value="KAF9785915.1"/>
    <property type="molecule type" value="Genomic_DNA"/>
</dbReference>
<reference evidence="2" key="2">
    <citation type="submission" date="2020-11" db="EMBL/GenBank/DDBJ databases">
        <authorList>
            <consortium name="DOE Joint Genome Institute"/>
            <person name="Kuo A."/>
            <person name="Miyauchi S."/>
            <person name="Kiss E."/>
            <person name="Drula E."/>
            <person name="Kohler A."/>
            <person name="Sanchez-Garcia M."/>
            <person name="Andreopoulos B."/>
            <person name="Barry K.W."/>
            <person name="Bonito G."/>
            <person name="Buee M."/>
            <person name="Carver A."/>
            <person name="Chen C."/>
            <person name="Cichocki N."/>
            <person name="Clum A."/>
            <person name="Culley D."/>
            <person name="Crous P.W."/>
            <person name="Fauchery L."/>
            <person name="Girlanda M."/>
            <person name="Hayes R."/>
            <person name="Keri Z."/>
            <person name="Labutti K."/>
            <person name="Lipzen A."/>
            <person name="Lombard V."/>
            <person name="Magnuson J."/>
            <person name="Maillard F."/>
            <person name="Morin E."/>
            <person name="Murat C."/>
            <person name="Nolan M."/>
            <person name="Ohm R."/>
            <person name="Pangilinan J."/>
            <person name="Pereira M."/>
            <person name="Perotto S."/>
            <person name="Peter M."/>
            <person name="Riley R."/>
            <person name="Sitrit Y."/>
            <person name="Stielow B."/>
            <person name="Szollosi G."/>
            <person name="Zifcakova L."/>
            <person name="Stursova M."/>
            <person name="Spatafora J.W."/>
            <person name="Tedersoo L."/>
            <person name="Vaario L.-M."/>
            <person name="Yamada A."/>
            <person name="Yan M."/>
            <person name="Wang P."/>
            <person name="Xu J."/>
            <person name="Bruns T."/>
            <person name="Baldrian P."/>
            <person name="Vilgalys R."/>
            <person name="Henrissat B."/>
            <person name="Grigoriev I.V."/>
            <person name="Hibbett D."/>
            <person name="Nagy L.G."/>
            <person name="Martin F.M."/>
        </authorList>
    </citation>
    <scope>NUCLEOTIDE SEQUENCE</scope>
    <source>
        <strain evidence="2">UH-Tt-Lm1</strain>
    </source>
</reference>
<organism evidence="2 3">
    <name type="scientific">Thelephora terrestris</name>
    <dbReference type="NCBI Taxonomy" id="56493"/>
    <lineage>
        <taxon>Eukaryota</taxon>
        <taxon>Fungi</taxon>
        <taxon>Dikarya</taxon>
        <taxon>Basidiomycota</taxon>
        <taxon>Agaricomycotina</taxon>
        <taxon>Agaricomycetes</taxon>
        <taxon>Thelephorales</taxon>
        <taxon>Thelephoraceae</taxon>
        <taxon>Thelephora</taxon>
    </lineage>
</organism>
<evidence type="ECO:0000313" key="3">
    <source>
        <dbReference type="Proteomes" id="UP000736335"/>
    </source>
</evidence>
<comment type="caution">
    <text evidence="2">The sequence shown here is derived from an EMBL/GenBank/DDBJ whole genome shotgun (WGS) entry which is preliminary data.</text>
</comment>
<proteinExistence type="predicted"/>
<accession>A0A9P6HF05</accession>
<keyword evidence="3" id="KW-1185">Reference proteome</keyword>
<reference evidence="2" key="1">
    <citation type="journal article" date="2020" name="Nat. Commun.">
        <title>Large-scale genome sequencing of mycorrhizal fungi provides insights into the early evolution of symbiotic traits.</title>
        <authorList>
            <person name="Miyauchi S."/>
            <person name="Kiss E."/>
            <person name="Kuo A."/>
            <person name="Drula E."/>
            <person name="Kohler A."/>
            <person name="Sanchez-Garcia M."/>
            <person name="Morin E."/>
            <person name="Andreopoulos B."/>
            <person name="Barry K.W."/>
            <person name="Bonito G."/>
            <person name="Buee M."/>
            <person name="Carver A."/>
            <person name="Chen C."/>
            <person name="Cichocki N."/>
            <person name="Clum A."/>
            <person name="Culley D."/>
            <person name="Crous P.W."/>
            <person name="Fauchery L."/>
            <person name="Girlanda M."/>
            <person name="Hayes R.D."/>
            <person name="Keri Z."/>
            <person name="LaButti K."/>
            <person name="Lipzen A."/>
            <person name="Lombard V."/>
            <person name="Magnuson J."/>
            <person name="Maillard F."/>
            <person name="Murat C."/>
            <person name="Nolan M."/>
            <person name="Ohm R.A."/>
            <person name="Pangilinan J."/>
            <person name="Pereira M.F."/>
            <person name="Perotto S."/>
            <person name="Peter M."/>
            <person name="Pfister S."/>
            <person name="Riley R."/>
            <person name="Sitrit Y."/>
            <person name="Stielow J.B."/>
            <person name="Szollosi G."/>
            <person name="Zifcakova L."/>
            <person name="Stursova M."/>
            <person name="Spatafora J.W."/>
            <person name="Tedersoo L."/>
            <person name="Vaario L.M."/>
            <person name="Yamada A."/>
            <person name="Yan M."/>
            <person name="Wang P."/>
            <person name="Xu J."/>
            <person name="Bruns T."/>
            <person name="Baldrian P."/>
            <person name="Vilgalys R."/>
            <person name="Dunand C."/>
            <person name="Henrissat B."/>
            <person name="Grigoriev I.V."/>
            <person name="Hibbett D."/>
            <person name="Nagy L.G."/>
            <person name="Martin F.M."/>
        </authorList>
    </citation>
    <scope>NUCLEOTIDE SEQUENCE</scope>
    <source>
        <strain evidence="2">UH-Tt-Lm1</strain>
    </source>
</reference>
<gene>
    <name evidence="2" type="ORF">BJ322DRAFT_1107796</name>
</gene>
<sequence>MSAYAANSALLNAAATPFNFSPSFETDAPFDVEQHLYDTPANIAHDNQVAVDFLTAHNAPAEFWEQAGYEDPNKARRWAPGVTPMQDAMEQEREDRILKLEKRMDVMNLSSGISAIDATERTAPMQLLTPLSSLRHLHDQGVPLPQSPPWSPVPRRQMVERTQKKKGRKSPMTRTGQRCRPSDKSHQVRMKLKVEVAGLQDRYGFALVSAALTDVKREMQDSLFHDVLGCRECWQDPVTRAYSYCP</sequence>
<evidence type="ECO:0000313" key="2">
    <source>
        <dbReference type="EMBL" id="KAF9785915.1"/>
    </source>
</evidence>